<dbReference type="InterPro" id="IPR012910">
    <property type="entry name" value="Plug_dom"/>
</dbReference>
<dbReference type="Pfam" id="PF00593">
    <property type="entry name" value="TonB_dep_Rec_b-barrel"/>
    <property type="match status" value="1"/>
</dbReference>
<dbReference type="Gene3D" id="2.40.170.20">
    <property type="entry name" value="TonB-dependent receptor, beta-barrel domain"/>
    <property type="match status" value="1"/>
</dbReference>
<dbReference type="InterPro" id="IPR000531">
    <property type="entry name" value="Beta-barrel_TonB"/>
</dbReference>
<comment type="subcellular location">
    <subcellularLocation>
        <location evidence="1 4">Cell outer membrane</location>
    </subcellularLocation>
</comment>
<evidence type="ECO:0000256" key="4">
    <source>
        <dbReference type="RuleBase" id="RU003357"/>
    </source>
</evidence>
<feature type="region of interest" description="Disordered" evidence="5">
    <location>
        <begin position="38"/>
        <end position="77"/>
    </location>
</feature>
<evidence type="ECO:0000256" key="5">
    <source>
        <dbReference type="SAM" id="MobiDB-lite"/>
    </source>
</evidence>
<dbReference type="Gene3D" id="2.170.130.10">
    <property type="entry name" value="TonB-dependent receptor, plug domain"/>
    <property type="match status" value="1"/>
</dbReference>
<evidence type="ECO:0000259" key="8">
    <source>
        <dbReference type="Pfam" id="PF07715"/>
    </source>
</evidence>
<evidence type="ECO:0000256" key="6">
    <source>
        <dbReference type="SAM" id="SignalP"/>
    </source>
</evidence>
<name>A0A1I5UQ25_9SPHN</name>
<dbReference type="EMBL" id="FOXP01000014">
    <property type="protein sequence ID" value="SFP97320.1"/>
    <property type="molecule type" value="Genomic_DNA"/>
</dbReference>
<feature type="domain" description="TonB-dependent receptor-like beta-barrel" evidence="7">
    <location>
        <begin position="471"/>
        <end position="1021"/>
    </location>
</feature>
<dbReference type="PANTHER" id="PTHR40980">
    <property type="entry name" value="PLUG DOMAIN-CONTAINING PROTEIN"/>
    <property type="match status" value="1"/>
</dbReference>
<feature type="domain" description="TonB-dependent receptor plug" evidence="8">
    <location>
        <begin position="98"/>
        <end position="205"/>
    </location>
</feature>
<keyword evidence="4" id="KW-0798">TonB box</keyword>
<evidence type="ECO:0000256" key="1">
    <source>
        <dbReference type="ARBA" id="ARBA00004442"/>
    </source>
</evidence>
<comment type="similarity">
    <text evidence="4">Belongs to the TonB-dependent receptor family.</text>
</comment>
<dbReference type="InterPro" id="IPR036942">
    <property type="entry name" value="Beta-barrel_TonB_sf"/>
</dbReference>
<keyword evidence="9" id="KW-0675">Receptor</keyword>
<gene>
    <name evidence="9" type="ORF">SAMN04488241_11416</name>
</gene>
<organism evidence="9 10">
    <name type="scientific">Sphingomonas rubra</name>
    <dbReference type="NCBI Taxonomy" id="634430"/>
    <lineage>
        <taxon>Bacteria</taxon>
        <taxon>Pseudomonadati</taxon>
        <taxon>Pseudomonadota</taxon>
        <taxon>Alphaproteobacteria</taxon>
        <taxon>Sphingomonadales</taxon>
        <taxon>Sphingomonadaceae</taxon>
        <taxon>Sphingomonas</taxon>
    </lineage>
</organism>
<dbReference type="RefSeq" id="WP_093334437.1">
    <property type="nucleotide sequence ID" value="NZ_FOXP01000014.1"/>
</dbReference>
<keyword evidence="10" id="KW-1185">Reference proteome</keyword>
<protein>
    <submittedName>
        <fullName evidence="9">TonB-dependent receptor</fullName>
    </submittedName>
</protein>
<dbReference type="Proteomes" id="UP000199586">
    <property type="component" value="Unassembled WGS sequence"/>
</dbReference>
<dbReference type="SUPFAM" id="SSF56935">
    <property type="entry name" value="Porins"/>
    <property type="match status" value="1"/>
</dbReference>
<dbReference type="GO" id="GO:0009279">
    <property type="term" value="C:cell outer membrane"/>
    <property type="evidence" value="ECO:0007669"/>
    <property type="project" value="UniProtKB-SubCell"/>
</dbReference>
<evidence type="ECO:0000256" key="2">
    <source>
        <dbReference type="ARBA" id="ARBA00023136"/>
    </source>
</evidence>
<feature type="chain" id="PRO_5011595867" evidence="6">
    <location>
        <begin position="31"/>
        <end position="1054"/>
    </location>
</feature>
<dbReference type="AlphaFoldDB" id="A0A1I5UQ25"/>
<dbReference type="OrthoDB" id="5476657at2"/>
<evidence type="ECO:0000313" key="10">
    <source>
        <dbReference type="Proteomes" id="UP000199586"/>
    </source>
</evidence>
<evidence type="ECO:0000313" key="9">
    <source>
        <dbReference type="EMBL" id="SFP97320.1"/>
    </source>
</evidence>
<proteinExistence type="inferred from homology"/>
<keyword evidence="2 4" id="KW-0472">Membrane</keyword>
<feature type="signal peptide" evidence="6">
    <location>
        <begin position="1"/>
        <end position="30"/>
    </location>
</feature>
<keyword evidence="6" id="KW-0732">Signal</keyword>
<dbReference type="STRING" id="634430.SAMN04488241_11416"/>
<accession>A0A1I5UQ25</accession>
<dbReference type="NCBIfam" id="TIGR01782">
    <property type="entry name" value="TonB-Xanth-Caul"/>
    <property type="match status" value="1"/>
</dbReference>
<dbReference type="InterPro" id="IPR010104">
    <property type="entry name" value="TonB_rcpt_bac"/>
</dbReference>
<keyword evidence="3" id="KW-0998">Cell outer membrane</keyword>
<dbReference type="Pfam" id="PF07715">
    <property type="entry name" value="Plug"/>
    <property type="match status" value="1"/>
</dbReference>
<dbReference type="PANTHER" id="PTHR40980:SF3">
    <property type="entry name" value="TONB-DEPENDENT RECEPTOR-LIKE BETA-BARREL DOMAIN-CONTAINING PROTEIN"/>
    <property type="match status" value="1"/>
</dbReference>
<reference evidence="9 10" key="1">
    <citation type="submission" date="2016-10" db="EMBL/GenBank/DDBJ databases">
        <authorList>
            <person name="de Groot N.N."/>
        </authorList>
    </citation>
    <scope>NUCLEOTIDE SEQUENCE [LARGE SCALE GENOMIC DNA]</scope>
    <source>
        <strain evidence="9 10">CGMCC 1.9113</strain>
    </source>
</reference>
<sequence>MRGFTARSLSHLVLGTSALALIGAPGIAAAQDAAAAMGNTGTSTIEPQPRPGDQPATVQSAVPGSDQAAASTPEEADATGDIVVTGIRASLRASADIKRDAQGVVDAISAEDIGKFPDTNLAESLQRITGVSIDRSNGEGSFVTVRGLGPEYNLVVLNGRQLPTSTIGDGNGAPSSRAFDFANLASEGIAALEVYKSGRASVPSGGIGSTINIRTPRPLDKIGTRGSIAARGVIDTSQNGKNDITPEVSGIFSTTFGGDRFGILLNGVYQKRKASANTANVGYRDGYLGSENNWGSLAQPGTPGAANITNRPGPNDVYEVPQNASYDVNNFTRERINGQLVLQVRPTDTLTATVDYTYSRNEVTNRNNNVGIWFNHGDTSSSWTDGPVAGPIFYTERFGLPTTLNAGETAQQFAERRNSALKDLSYSSALTAYRTENKSLGGNLNWEAPGGVTIGLDAHHSTADSKPTNQYGNSNSLGTAIFGVANQTINFENDLPVISYQMQPGIDPLNAALITPTGSAFRTSYFRDRINQVQLKGHYDHDGSFLDSIDWGFAYTDNKVRSAYAVLQNDTWGGTGGDSIAARQTAAALLPDNLFSLIDIPSKFKGISGANGTNIAQQFYGYRFEEVVSLLDQRYGICGGDGDCRIPFTTDRRIREKTVAPYLQINNTFDLFNRSAHLIGGLRYENTTVRSTALVPQSTGTRQNSPNEFNIIQPQGQSTFTTFTGEYDEWLPSVDFDVEPIRNVKLRASYSHTITRADYGSLQGGLTLNTLFRAGGNGDGASGNPNLVPFKSKNIDLSAEWYYTPESYASVGYFHKKVSNYIGSTQVRTQVPGLTDPSNGPRYRAAIAALGAGATFSQIRDFIGVNFPTTVTRDAAGNPVTILGTPEDAPVSFLITTPFNSDQTASIEGFEFAIQHSFWDTGFGTNLNYTIVNGNRDYDNSLPASVSPAQFAVNGLSDSANASLYYDKNGIQVRASYNYRAEFLAGGGINPFYTEGYGQLDATASWEFIPGLTAFAEAINLTGEDRRGHRRSDRNVTFVVKQDARYSAGLRFTF</sequence>
<evidence type="ECO:0000256" key="3">
    <source>
        <dbReference type="ARBA" id="ARBA00023237"/>
    </source>
</evidence>
<evidence type="ECO:0000259" key="7">
    <source>
        <dbReference type="Pfam" id="PF00593"/>
    </source>
</evidence>
<dbReference type="InterPro" id="IPR037066">
    <property type="entry name" value="Plug_dom_sf"/>
</dbReference>